<name>A0AAW5B0Z1_9BACI</name>
<feature type="domain" description="Glycosyltransferase subfamily 4-like N-terminal" evidence="2">
    <location>
        <begin position="21"/>
        <end position="200"/>
    </location>
</feature>
<dbReference type="RefSeq" id="WP_238018208.1">
    <property type="nucleotide sequence ID" value="NZ_JAIFZM010000002.1"/>
</dbReference>
<evidence type="ECO:0000313" key="3">
    <source>
        <dbReference type="EMBL" id="MCG3418161.1"/>
    </source>
</evidence>
<keyword evidence="3" id="KW-0328">Glycosyltransferase</keyword>
<dbReference type="PANTHER" id="PTHR45947:SF3">
    <property type="entry name" value="SULFOQUINOVOSYL TRANSFERASE SQD2"/>
    <property type="match status" value="1"/>
</dbReference>
<accession>A0AAW5B0Z1</accession>
<keyword evidence="3" id="KW-0808">Transferase</keyword>
<dbReference type="InterPro" id="IPR028098">
    <property type="entry name" value="Glyco_trans_4-like_N"/>
</dbReference>
<dbReference type="InterPro" id="IPR050194">
    <property type="entry name" value="Glycosyltransferase_grp1"/>
</dbReference>
<proteinExistence type="predicted"/>
<dbReference type="Gene3D" id="3.40.50.2000">
    <property type="entry name" value="Glycogen Phosphorylase B"/>
    <property type="match status" value="2"/>
</dbReference>
<comment type="caution">
    <text evidence="3">The sequence shown here is derived from an EMBL/GenBank/DDBJ whole genome shotgun (WGS) entry which is preliminary data.</text>
</comment>
<gene>
    <name evidence="3" type="ORF">K3T81_03255</name>
</gene>
<dbReference type="PANTHER" id="PTHR45947">
    <property type="entry name" value="SULFOQUINOVOSYL TRANSFERASE SQD2"/>
    <property type="match status" value="1"/>
</dbReference>
<dbReference type="EMBL" id="JAIFZM010000002">
    <property type="protein sequence ID" value="MCG3418161.1"/>
    <property type="molecule type" value="Genomic_DNA"/>
</dbReference>
<dbReference type="InterPro" id="IPR001296">
    <property type="entry name" value="Glyco_trans_1"/>
</dbReference>
<organism evidence="3 4">
    <name type="scientific">Oceanobacillus jordanicus</name>
    <dbReference type="NCBI Taxonomy" id="2867266"/>
    <lineage>
        <taxon>Bacteria</taxon>
        <taxon>Bacillati</taxon>
        <taxon>Bacillota</taxon>
        <taxon>Bacilli</taxon>
        <taxon>Bacillales</taxon>
        <taxon>Bacillaceae</taxon>
        <taxon>Oceanobacillus</taxon>
    </lineage>
</organism>
<feature type="domain" description="Glycosyl transferase family 1" evidence="1">
    <location>
        <begin position="219"/>
        <end position="376"/>
    </location>
</feature>
<protein>
    <submittedName>
        <fullName evidence="3">Glycosyltransferase</fullName>
        <ecNumber evidence="3">2.4.-.-</ecNumber>
    </submittedName>
</protein>
<dbReference type="AlphaFoldDB" id="A0AAW5B0Z1"/>
<evidence type="ECO:0000259" key="2">
    <source>
        <dbReference type="Pfam" id="PF13439"/>
    </source>
</evidence>
<evidence type="ECO:0000313" key="4">
    <source>
        <dbReference type="Proteomes" id="UP001199631"/>
    </source>
</evidence>
<dbReference type="Proteomes" id="UP001199631">
    <property type="component" value="Unassembled WGS sequence"/>
</dbReference>
<keyword evidence="4" id="KW-1185">Reference proteome</keyword>
<dbReference type="GO" id="GO:0016757">
    <property type="term" value="F:glycosyltransferase activity"/>
    <property type="evidence" value="ECO:0007669"/>
    <property type="project" value="UniProtKB-KW"/>
</dbReference>
<dbReference type="EC" id="2.4.-.-" evidence="3"/>
<dbReference type="SUPFAM" id="SSF53756">
    <property type="entry name" value="UDP-Glycosyltransferase/glycogen phosphorylase"/>
    <property type="match status" value="1"/>
</dbReference>
<dbReference type="Pfam" id="PF13439">
    <property type="entry name" value="Glyco_transf_4"/>
    <property type="match status" value="1"/>
</dbReference>
<dbReference type="Pfam" id="PF00534">
    <property type="entry name" value="Glycos_transf_1"/>
    <property type="match status" value="1"/>
</dbReference>
<reference evidence="3 4" key="1">
    <citation type="journal article" date="2022" name="Evol. Bioinform. Online">
        <title>Draft Genome Sequence of Oceanobacillus jordanicus Strain GSFE11, a Halotolerant Plant Growth-Promoting Bacterial Endophyte Isolated From the Jordan Valley.</title>
        <authorList>
            <person name="Alhindi T."/>
            <person name="Albdaiwi R."/>
        </authorList>
    </citation>
    <scope>NUCLEOTIDE SEQUENCE [LARGE SCALE GENOMIC DNA]</scope>
    <source>
        <strain evidence="3 4">GSFE11</strain>
    </source>
</reference>
<evidence type="ECO:0000259" key="1">
    <source>
        <dbReference type="Pfam" id="PF00534"/>
    </source>
</evidence>
<sequence>MKILVISHMYPSKANYINGIFVHEQIKELIKLGQEVVVVSPVPYVPSILRSSSKKWSNYSSIPPKDNIEGVEVYYPRYVALPRNANFDSSGKRMYISIQNTIKKIRRDFRFDIIHAHVALPDGYAATLVAKRYNVPLITTIHGQDFQHTIHKNVKCKRKVKEVLEESNINILVSNKLNSIRKQFLAEIDSTKFTVINNGVSNMFLEGSSMQQKNATDKGSNVQILSVSNLLKPKGIDLCLRAISKIVEKHPGITYQIIGDGQEKAILEQLVKKLNLEENVVFLGKKSRKDVKEFMTEADIFLLPSWNEAFGVVYIEAMACGTPVIGCKGEGIEDIVDNGIDGLLVEPKSVEDITEKTLYLINNSKYRKIIGNNAIKKIKDNFAWKEVSLKILAEYQKATVNKTKN</sequence>